<reference evidence="5" key="1">
    <citation type="submission" date="2009-08" db="EMBL/GenBank/DDBJ databases">
        <title>Complete sequence of chromosome of Methanocaldococcus fervens AG86.</title>
        <authorList>
            <consortium name="US DOE Joint Genome Institute"/>
            <person name="Lucas S."/>
            <person name="Copeland A."/>
            <person name="Lapidus A."/>
            <person name="Glavina del Rio T."/>
            <person name="Tice H."/>
            <person name="Bruce D."/>
            <person name="Goodwin L."/>
            <person name="Pitluck S."/>
            <person name="Chertkov O."/>
            <person name="Detter J.C."/>
            <person name="Han C."/>
            <person name="Tapia R."/>
            <person name="Larimer F."/>
            <person name="Land M."/>
            <person name="Hauser L."/>
            <person name="Kyrpides N."/>
            <person name="Ovchinnikova G."/>
            <person name="Lupa-Sieprawska M."/>
            <person name="Whitman W.B."/>
        </authorList>
    </citation>
    <scope>NUCLEOTIDE SEQUENCE [LARGE SCALE GENOMIC DNA]</scope>
    <source>
        <strain evidence="5">AG86</strain>
    </source>
</reference>
<dbReference type="NCBIfam" id="NF002242">
    <property type="entry name" value="PRK01151.1"/>
    <property type="match status" value="1"/>
</dbReference>
<dbReference type="GO" id="GO:0003735">
    <property type="term" value="F:structural constituent of ribosome"/>
    <property type="evidence" value="ECO:0007669"/>
    <property type="project" value="InterPro"/>
</dbReference>
<dbReference type="EMBL" id="CP001696">
    <property type="protein sequence ID" value="ACV24260.1"/>
    <property type="molecule type" value="Genomic_DNA"/>
</dbReference>
<evidence type="ECO:0000256" key="3">
    <source>
        <dbReference type="ARBA" id="ARBA00023274"/>
    </source>
</evidence>
<keyword evidence="2 4" id="KW-0689">Ribosomal protein</keyword>
<dbReference type="AlphaFoldDB" id="C7P6S8"/>
<dbReference type="GO" id="GO:1990904">
    <property type="term" value="C:ribonucleoprotein complex"/>
    <property type="evidence" value="ECO:0007669"/>
    <property type="project" value="UniProtKB-KW"/>
</dbReference>
<name>C7P6S8_METFA</name>
<dbReference type="PANTHER" id="PTHR10732:SF0">
    <property type="entry name" value="40S RIBOSOMAL PROTEIN S17"/>
    <property type="match status" value="1"/>
</dbReference>
<evidence type="ECO:0000313" key="6">
    <source>
        <dbReference type="Proteomes" id="UP000001495"/>
    </source>
</evidence>
<protein>
    <recommendedName>
        <fullName evidence="4">Small ribosomal subunit protein eS17</fullName>
    </recommendedName>
</protein>
<dbReference type="KEGG" id="mfe:Mefer_0434"/>
<dbReference type="GO" id="GO:0006412">
    <property type="term" value="P:translation"/>
    <property type="evidence" value="ECO:0007669"/>
    <property type="project" value="UniProtKB-UniRule"/>
</dbReference>
<keyword evidence="6" id="KW-1185">Reference proteome</keyword>
<dbReference type="InterPro" id="IPR018273">
    <property type="entry name" value="Ribosomal_eS17_CS"/>
</dbReference>
<gene>
    <name evidence="4" type="primary">rps17e</name>
    <name evidence="5" type="ordered locus">Mefer_0434</name>
</gene>
<dbReference type="Gene3D" id="1.10.60.20">
    <property type="entry name" value="Ribosomal protein S17e-like"/>
    <property type="match status" value="1"/>
</dbReference>
<dbReference type="GO" id="GO:0005829">
    <property type="term" value="C:cytosol"/>
    <property type="evidence" value="ECO:0007669"/>
    <property type="project" value="UniProtKB-ARBA"/>
</dbReference>
<dbReference type="STRING" id="573064.Mefer_0434"/>
<dbReference type="PANTHER" id="PTHR10732">
    <property type="entry name" value="40S RIBOSOMAL PROTEIN S17"/>
    <property type="match status" value="1"/>
</dbReference>
<dbReference type="PROSITE" id="PS00712">
    <property type="entry name" value="RIBOSOMAL_S17E"/>
    <property type="match status" value="1"/>
</dbReference>
<dbReference type="InterPro" id="IPR001210">
    <property type="entry name" value="Ribosomal_eS17"/>
</dbReference>
<evidence type="ECO:0000313" key="5">
    <source>
        <dbReference type="EMBL" id="ACV24260.1"/>
    </source>
</evidence>
<evidence type="ECO:0000256" key="1">
    <source>
        <dbReference type="ARBA" id="ARBA00010444"/>
    </source>
</evidence>
<dbReference type="InterPro" id="IPR036401">
    <property type="entry name" value="Ribosomal_eS17_sf"/>
</dbReference>
<dbReference type="Pfam" id="PF00833">
    <property type="entry name" value="Ribosomal_S17e"/>
    <property type="match status" value="1"/>
</dbReference>
<organism evidence="5 6">
    <name type="scientific">Methanocaldococcus fervens (strain DSM 4213 / JCM 15782 / AG86)</name>
    <name type="common">Methanococcus fervens</name>
    <dbReference type="NCBI Taxonomy" id="573064"/>
    <lineage>
        <taxon>Archaea</taxon>
        <taxon>Methanobacteriati</taxon>
        <taxon>Methanobacteriota</taxon>
        <taxon>Methanomada group</taxon>
        <taxon>Methanococci</taxon>
        <taxon>Methanococcales</taxon>
        <taxon>Methanocaldococcaceae</taxon>
        <taxon>Methanocaldococcus</taxon>
    </lineage>
</organism>
<dbReference type="HAMAP" id="MF_00511">
    <property type="entry name" value="Ribosomal_eS17"/>
    <property type="match status" value="1"/>
</dbReference>
<accession>C7P6S8</accession>
<dbReference type="HOGENOM" id="CLU_176720_0_1_2"/>
<sequence>MMGRIRQTLIKRTAMELIKKYRDLFTTDFETNKRILDQVAQISTKRLRNRIAGYITHKMRQIQ</sequence>
<keyword evidence="3 4" id="KW-0687">Ribonucleoprotein</keyword>
<comment type="similarity">
    <text evidence="1 4">Belongs to the eukaryotic ribosomal protein eS17 family.</text>
</comment>
<proteinExistence type="inferred from homology"/>
<dbReference type="eggNOG" id="arCOG01885">
    <property type="taxonomic scope" value="Archaea"/>
</dbReference>
<dbReference type="SUPFAM" id="SSF116820">
    <property type="entry name" value="Rps17e-like"/>
    <property type="match status" value="1"/>
</dbReference>
<evidence type="ECO:0000256" key="4">
    <source>
        <dbReference type="HAMAP-Rule" id="MF_00511"/>
    </source>
</evidence>
<dbReference type="GO" id="GO:0005840">
    <property type="term" value="C:ribosome"/>
    <property type="evidence" value="ECO:0007669"/>
    <property type="project" value="UniProtKB-KW"/>
</dbReference>
<dbReference type="Proteomes" id="UP000001495">
    <property type="component" value="Chromosome"/>
</dbReference>
<evidence type="ECO:0000256" key="2">
    <source>
        <dbReference type="ARBA" id="ARBA00022980"/>
    </source>
</evidence>